<comment type="cofactor">
    <cofactor evidence="1">
        <name>pyridoxal 5'-phosphate</name>
        <dbReference type="ChEBI" id="CHEBI:597326"/>
    </cofactor>
</comment>
<evidence type="ECO:0000313" key="8">
    <source>
        <dbReference type="Proteomes" id="UP000066737"/>
    </source>
</evidence>
<dbReference type="InterPro" id="IPR049704">
    <property type="entry name" value="Aminotrans_3_PPA_site"/>
</dbReference>
<dbReference type="EC" id="2.6.1.-" evidence="7"/>
<keyword evidence="4 7" id="KW-0808">Transferase</keyword>
<dbReference type="PANTHER" id="PTHR43206:SF2">
    <property type="entry name" value="4-AMINOBUTYRATE AMINOTRANSFERASE GABT"/>
    <property type="match status" value="1"/>
</dbReference>
<dbReference type="PANTHER" id="PTHR43206">
    <property type="entry name" value="AMINOTRANSFERASE"/>
    <property type="match status" value="1"/>
</dbReference>
<accession>A0A0U5H145</accession>
<evidence type="ECO:0000256" key="1">
    <source>
        <dbReference type="ARBA" id="ARBA00001933"/>
    </source>
</evidence>
<dbReference type="RefSeq" id="WP_059057081.1">
    <property type="nucleotide sequence ID" value="NZ_CEML01000001.1"/>
</dbReference>
<dbReference type="SUPFAM" id="SSF53383">
    <property type="entry name" value="PLP-dependent transferases"/>
    <property type="match status" value="1"/>
</dbReference>
<evidence type="ECO:0000256" key="6">
    <source>
        <dbReference type="RuleBase" id="RU003560"/>
    </source>
</evidence>
<dbReference type="EMBL" id="LN831302">
    <property type="protein sequence ID" value="CQH57995.1"/>
    <property type="molecule type" value="Genomic_DNA"/>
</dbReference>
<dbReference type="GeneID" id="26659283"/>
<dbReference type="Proteomes" id="UP000066737">
    <property type="component" value="Chromosome I"/>
</dbReference>
<dbReference type="GO" id="GO:0008483">
    <property type="term" value="F:transaminase activity"/>
    <property type="evidence" value="ECO:0007669"/>
    <property type="project" value="UniProtKB-KW"/>
</dbReference>
<organism evidence="7 8">
    <name type="scientific">Halobacterium hubeiense</name>
    <dbReference type="NCBI Taxonomy" id="1407499"/>
    <lineage>
        <taxon>Archaea</taxon>
        <taxon>Methanobacteriati</taxon>
        <taxon>Methanobacteriota</taxon>
        <taxon>Stenosarchaea group</taxon>
        <taxon>Halobacteria</taxon>
        <taxon>Halobacteriales</taxon>
        <taxon>Halobacteriaceae</taxon>
        <taxon>Halobacterium</taxon>
    </lineage>
</organism>
<reference evidence="8" key="1">
    <citation type="journal article" date="2016" name="Environ. Microbiol.">
        <title>The complete genome of a viable archaeum isolated from 123-million-year-old rock salt.</title>
        <authorList>
            <person name="Jaakkola S.T."/>
            <person name="Pfeiffer F."/>
            <person name="Ravantti J.J."/>
            <person name="Guo Q."/>
            <person name="Liu Y."/>
            <person name="Chen X."/>
            <person name="Ma H."/>
            <person name="Yang C."/>
            <person name="Oksanen H.M."/>
            <person name="Bamford D.H."/>
        </authorList>
    </citation>
    <scope>NUCLEOTIDE SEQUENCE</scope>
    <source>
        <strain evidence="8">JI20-1</strain>
    </source>
</reference>
<name>A0A0U5H145_9EURY</name>
<dbReference type="PROSITE" id="PS00600">
    <property type="entry name" value="AA_TRANSFER_CLASS_3"/>
    <property type="match status" value="1"/>
</dbReference>
<keyword evidence="5 6" id="KW-0663">Pyridoxal phosphate</keyword>
<evidence type="ECO:0000256" key="3">
    <source>
        <dbReference type="ARBA" id="ARBA00022576"/>
    </source>
</evidence>
<dbReference type="KEGG" id="hhb:Hhub_2650"/>
<proteinExistence type="inferred from homology"/>
<dbReference type="InterPro" id="IPR015421">
    <property type="entry name" value="PyrdxlP-dep_Trfase_major"/>
</dbReference>
<dbReference type="Gene3D" id="3.90.1150.10">
    <property type="entry name" value="Aspartate Aminotransferase, domain 1"/>
    <property type="match status" value="1"/>
</dbReference>
<dbReference type="Pfam" id="PF00202">
    <property type="entry name" value="Aminotran_3"/>
    <property type="match status" value="1"/>
</dbReference>
<gene>
    <name evidence="7" type="ORF">HHUB_2650</name>
</gene>
<sequence>MDRETAEPSVRSLPGEKAQQWVQYHHEHAAPSTYVYEFVWDITEDAAGPFCRDVDGNVLMDFTSHVAAAPFGYNNPKIMDRLEEFDVVDPSKIAGQDFYASGGWPPEDADVPTSTQLLHRLTDITEEYDLDTVFLSNTGAEAIENAIKICYANGGHRAFTFDGAFHGRTLGALSLNRSKAVHRTGYPEIGGVVSAPYCSCEGDCECGWKTNGPGGNVLADKLHPERGVIDPEEVAYLVLEPQQGEGGYRVPSDEFADDVAEIQQTHNIPVIADEIQSGLGRTGELWGVDHTSIDPDVITSAKGLRVGATVASEDLFPDETGRLSSTWGAGDLLAAAQGVATIDAITSDGVLDNVTERGRQVKEILADDAPGFVVDVRGNGLMLGVEFDTKDRREAVVKACLERGLLLLGCGYKTLRILPPLDVTEREIDVAMDVFLDALDDPKVTKAGPSTGHSDDVQ</sequence>
<evidence type="ECO:0000256" key="2">
    <source>
        <dbReference type="ARBA" id="ARBA00008954"/>
    </source>
</evidence>
<dbReference type="InterPro" id="IPR005814">
    <property type="entry name" value="Aminotrans_3"/>
</dbReference>
<dbReference type="InterPro" id="IPR015422">
    <property type="entry name" value="PyrdxlP-dep_Trfase_small"/>
</dbReference>
<evidence type="ECO:0000313" key="7">
    <source>
        <dbReference type="EMBL" id="CQH57995.1"/>
    </source>
</evidence>
<evidence type="ECO:0000256" key="4">
    <source>
        <dbReference type="ARBA" id="ARBA00022679"/>
    </source>
</evidence>
<dbReference type="GO" id="GO:0030170">
    <property type="term" value="F:pyridoxal phosphate binding"/>
    <property type="evidence" value="ECO:0007669"/>
    <property type="project" value="InterPro"/>
</dbReference>
<dbReference type="InterPro" id="IPR015424">
    <property type="entry name" value="PyrdxlP-dep_Trfase"/>
</dbReference>
<keyword evidence="8" id="KW-1185">Reference proteome</keyword>
<dbReference type="CDD" id="cd00610">
    <property type="entry name" value="OAT_like"/>
    <property type="match status" value="1"/>
</dbReference>
<dbReference type="STRING" id="1407499.HHUB_2650"/>
<dbReference type="PIRSF" id="PIRSF000521">
    <property type="entry name" value="Transaminase_4ab_Lys_Orn"/>
    <property type="match status" value="1"/>
</dbReference>
<dbReference type="OrthoDB" id="7184at2157"/>
<evidence type="ECO:0000256" key="5">
    <source>
        <dbReference type="ARBA" id="ARBA00022898"/>
    </source>
</evidence>
<dbReference type="Gene3D" id="3.40.640.10">
    <property type="entry name" value="Type I PLP-dependent aspartate aminotransferase-like (Major domain)"/>
    <property type="match status" value="1"/>
</dbReference>
<dbReference type="GO" id="GO:0009450">
    <property type="term" value="P:gamma-aminobutyric acid catabolic process"/>
    <property type="evidence" value="ECO:0007669"/>
    <property type="project" value="TreeGrafter"/>
</dbReference>
<keyword evidence="3 7" id="KW-0032">Aminotransferase</keyword>
<comment type="similarity">
    <text evidence="2 6">Belongs to the class-III pyridoxal-phosphate-dependent aminotransferase family.</text>
</comment>
<dbReference type="AlphaFoldDB" id="A0A0U5H145"/>
<protein>
    <submittedName>
        <fullName evidence="7">Pyridoxal phosphate-dependent aminotransferase</fullName>
        <ecNumber evidence="7">2.6.1.-</ecNumber>
    </submittedName>
</protein>